<name>A0A0A9EYD6_ARUDO</name>
<organism evidence="2">
    <name type="scientific">Arundo donax</name>
    <name type="common">Giant reed</name>
    <name type="synonym">Donax arundinaceus</name>
    <dbReference type="NCBI Taxonomy" id="35708"/>
    <lineage>
        <taxon>Eukaryota</taxon>
        <taxon>Viridiplantae</taxon>
        <taxon>Streptophyta</taxon>
        <taxon>Embryophyta</taxon>
        <taxon>Tracheophyta</taxon>
        <taxon>Spermatophyta</taxon>
        <taxon>Magnoliopsida</taxon>
        <taxon>Liliopsida</taxon>
        <taxon>Poales</taxon>
        <taxon>Poaceae</taxon>
        <taxon>PACMAD clade</taxon>
        <taxon>Arundinoideae</taxon>
        <taxon>Arundineae</taxon>
        <taxon>Arundo</taxon>
    </lineage>
</organism>
<reference evidence="2" key="2">
    <citation type="journal article" date="2015" name="Data Brief">
        <title>Shoot transcriptome of the giant reed, Arundo donax.</title>
        <authorList>
            <person name="Barrero R.A."/>
            <person name="Guerrero F.D."/>
            <person name="Moolhuijzen P."/>
            <person name="Goolsby J.A."/>
            <person name="Tidwell J."/>
            <person name="Bellgard S.E."/>
            <person name="Bellgard M.I."/>
        </authorList>
    </citation>
    <scope>NUCLEOTIDE SEQUENCE</scope>
    <source>
        <tissue evidence="2">Shoot tissue taken approximately 20 cm above the soil surface</tissue>
    </source>
</reference>
<dbReference type="EMBL" id="GBRH01194990">
    <property type="protein sequence ID" value="JAE02906.1"/>
    <property type="molecule type" value="Transcribed_RNA"/>
</dbReference>
<evidence type="ECO:0000313" key="2">
    <source>
        <dbReference type="EMBL" id="JAE02906.1"/>
    </source>
</evidence>
<feature type="region of interest" description="Disordered" evidence="1">
    <location>
        <begin position="1"/>
        <end position="91"/>
    </location>
</feature>
<dbReference type="AlphaFoldDB" id="A0A0A9EYD6"/>
<reference evidence="2" key="1">
    <citation type="submission" date="2014-09" db="EMBL/GenBank/DDBJ databases">
        <authorList>
            <person name="Magalhaes I.L.F."/>
            <person name="Oliveira U."/>
            <person name="Santos F.R."/>
            <person name="Vidigal T.H.D.A."/>
            <person name="Brescovit A.D."/>
            <person name="Santos A.J."/>
        </authorList>
    </citation>
    <scope>NUCLEOTIDE SEQUENCE</scope>
    <source>
        <tissue evidence="2">Shoot tissue taken approximately 20 cm above the soil surface</tissue>
    </source>
</reference>
<evidence type="ECO:0000256" key="1">
    <source>
        <dbReference type="SAM" id="MobiDB-lite"/>
    </source>
</evidence>
<proteinExistence type="predicted"/>
<feature type="compositionally biased region" description="Basic residues" evidence="1">
    <location>
        <begin position="56"/>
        <end position="67"/>
    </location>
</feature>
<protein>
    <submittedName>
        <fullName evidence="2">Uncharacterized protein</fullName>
    </submittedName>
</protein>
<accession>A0A0A9EYD6</accession>
<sequence>MRWTARWGASGGQIPACKQLSCRSDGGGSRRDGGGAPADLEGREARATEAACAAGSRRRRRRRRRRPGGGAGEEAGPEEGVGDWEGATGGG</sequence>